<evidence type="ECO:0000256" key="6">
    <source>
        <dbReference type="ARBA" id="ARBA00023163"/>
    </source>
</evidence>
<dbReference type="EMBL" id="MU006303">
    <property type="protein sequence ID" value="KAF2851123.1"/>
    <property type="molecule type" value="Genomic_DNA"/>
</dbReference>
<keyword evidence="5 9" id="KW-0010">Activator</keyword>
<dbReference type="GO" id="GO:0070847">
    <property type="term" value="C:core mediator complex"/>
    <property type="evidence" value="ECO:0007669"/>
    <property type="project" value="TreeGrafter"/>
</dbReference>
<feature type="region of interest" description="Disordered" evidence="10">
    <location>
        <begin position="125"/>
        <end position="146"/>
    </location>
</feature>
<evidence type="ECO:0000256" key="10">
    <source>
        <dbReference type="SAM" id="MobiDB-lite"/>
    </source>
</evidence>
<dbReference type="GO" id="GO:0006357">
    <property type="term" value="P:regulation of transcription by RNA polymerase II"/>
    <property type="evidence" value="ECO:0007669"/>
    <property type="project" value="InterPro"/>
</dbReference>
<organism evidence="12 13">
    <name type="scientific">Plenodomus tracheiphilus IPT5</name>
    <dbReference type="NCBI Taxonomy" id="1408161"/>
    <lineage>
        <taxon>Eukaryota</taxon>
        <taxon>Fungi</taxon>
        <taxon>Dikarya</taxon>
        <taxon>Ascomycota</taxon>
        <taxon>Pezizomycotina</taxon>
        <taxon>Dothideomycetes</taxon>
        <taxon>Pleosporomycetidae</taxon>
        <taxon>Pleosporales</taxon>
        <taxon>Pleosporineae</taxon>
        <taxon>Leptosphaeriaceae</taxon>
        <taxon>Plenodomus</taxon>
    </lineage>
</organism>
<feature type="compositionally biased region" description="Gly residues" evidence="10">
    <location>
        <begin position="1111"/>
        <end position="1124"/>
    </location>
</feature>
<dbReference type="InterPro" id="IPR055122">
    <property type="entry name" value="Med14_N"/>
</dbReference>
<comment type="similarity">
    <text evidence="2 9">Belongs to the Mediator complex subunit 14 family.</text>
</comment>
<dbReference type="OrthoDB" id="205099at2759"/>
<evidence type="ECO:0000256" key="4">
    <source>
        <dbReference type="ARBA" id="ARBA00023015"/>
    </source>
</evidence>
<dbReference type="Proteomes" id="UP000799423">
    <property type="component" value="Unassembled WGS sequence"/>
</dbReference>
<comment type="subcellular location">
    <subcellularLocation>
        <location evidence="1 9">Nucleus</location>
    </subcellularLocation>
</comment>
<accession>A0A6A7B718</accession>
<dbReference type="Pfam" id="PF26204">
    <property type="entry name" value="Med14_fung"/>
    <property type="match status" value="1"/>
</dbReference>
<dbReference type="GO" id="GO:0016592">
    <property type="term" value="C:mediator complex"/>
    <property type="evidence" value="ECO:0007669"/>
    <property type="project" value="UniProtKB-UniRule"/>
</dbReference>
<protein>
    <recommendedName>
        <fullName evidence="3 9">Mediator of RNA polymerase II transcription subunit 14</fullName>
    </recommendedName>
    <alternativeName>
        <fullName evidence="8 9">Mediator complex subunit 14</fullName>
    </alternativeName>
</protein>
<name>A0A6A7B718_9PLEO</name>
<evidence type="ECO:0000256" key="9">
    <source>
        <dbReference type="RuleBase" id="RU365082"/>
    </source>
</evidence>
<proteinExistence type="inferred from homology"/>
<dbReference type="PANTHER" id="PTHR12809:SF2">
    <property type="entry name" value="MEDIATOR OF RNA POLYMERASE II TRANSCRIPTION SUBUNIT 14"/>
    <property type="match status" value="1"/>
</dbReference>
<dbReference type="AlphaFoldDB" id="A0A6A7B718"/>
<reference evidence="12" key="1">
    <citation type="submission" date="2020-01" db="EMBL/GenBank/DDBJ databases">
        <authorList>
            <consortium name="DOE Joint Genome Institute"/>
            <person name="Haridas S."/>
            <person name="Albert R."/>
            <person name="Binder M."/>
            <person name="Bloem J."/>
            <person name="Labutti K."/>
            <person name="Salamov A."/>
            <person name="Andreopoulos B."/>
            <person name="Baker S.E."/>
            <person name="Barry K."/>
            <person name="Bills G."/>
            <person name="Bluhm B.H."/>
            <person name="Cannon C."/>
            <person name="Castanera R."/>
            <person name="Culley D.E."/>
            <person name="Daum C."/>
            <person name="Ezra D."/>
            <person name="Gonzalez J.B."/>
            <person name="Henrissat B."/>
            <person name="Kuo A."/>
            <person name="Liang C."/>
            <person name="Lipzen A."/>
            <person name="Lutzoni F."/>
            <person name="Magnuson J."/>
            <person name="Mondo S."/>
            <person name="Nolan M."/>
            <person name="Ohm R."/>
            <person name="Pangilinan J."/>
            <person name="Park H.-J."/>
            <person name="Ramirez L."/>
            <person name="Alfaro M."/>
            <person name="Sun H."/>
            <person name="Tritt A."/>
            <person name="Yoshinaga Y."/>
            <person name="Zwiers L.-H."/>
            <person name="Turgeon B.G."/>
            <person name="Goodwin S.B."/>
            <person name="Spatafora J.W."/>
            <person name="Crous P.W."/>
            <person name="Grigoriev I.V."/>
        </authorList>
    </citation>
    <scope>NUCLEOTIDE SEQUENCE</scope>
    <source>
        <strain evidence="12">IPT5</strain>
    </source>
</reference>
<feature type="region of interest" description="Disordered" evidence="10">
    <location>
        <begin position="1"/>
        <end position="82"/>
    </location>
</feature>
<keyword evidence="13" id="KW-1185">Reference proteome</keyword>
<comment type="subunit">
    <text evidence="9">Component of the Mediator complex.</text>
</comment>
<dbReference type="Pfam" id="PF08638">
    <property type="entry name" value="Med14"/>
    <property type="match status" value="1"/>
</dbReference>
<feature type="region of interest" description="Disordered" evidence="10">
    <location>
        <begin position="1031"/>
        <end position="1135"/>
    </location>
</feature>
<keyword evidence="6 9" id="KW-0804">Transcription</keyword>
<evidence type="ECO:0000256" key="5">
    <source>
        <dbReference type="ARBA" id="ARBA00023159"/>
    </source>
</evidence>
<dbReference type="GO" id="GO:0003712">
    <property type="term" value="F:transcription coregulator activity"/>
    <property type="evidence" value="ECO:0007669"/>
    <property type="project" value="UniProtKB-UniRule"/>
</dbReference>
<evidence type="ECO:0000256" key="1">
    <source>
        <dbReference type="ARBA" id="ARBA00004123"/>
    </source>
</evidence>
<evidence type="ECO:0000256" key="3">
    <source>
        <dbReference type="ARBA" id="ARBA00019619"/>
    </source>
</evidence>
<comment type="function">
    <text evidence="9">Component of the Mediator complex, a coactivator involved in the regulated transcription of nearly all RNA polymerase II-dependent genes. Mediator functions as a bridge to convey information from gene-specific regulatory proteins to the basal RNA polymerase II transcription machinery. Mediator is recruited to promoters by direct interactions with regulatory proteins and serves as a scaffold for the assembly of a functional preinitiation complex with RNA polymerase II and the general transcription factors.</text>
</comment>
<evidence type="ECO:0000313" key="12">
    <source>
        <dbReference type="EMBL" id="KAF2851123.1"/>
    </source>
</evidence>
<evidence type="ECO:0000259" key="11">
    <source>
        <dbReference type="Pfam" id="PF08638"/>
    </source>
</evidence>
<keyword evidence="4 9" id="KW-0805">Transcription regulation</keyword>
<dbReference type="PANTHER" id="PTHR12809">
    <property type="entry name" value="MEDIATOR COMPLEX SUBUNIT"/>
    <property type="match status" value="1"/>
</dbReference>
<gene>
    <name evidence="12" type="ORF">T440DRAFT_395384</name>
</gene>
<sequence length="1135" mass="126112">MPGILMMDPSAPNAAAAAHEGDSKKRDSDGMLLNGSRIDARRDTPAGASVNGVPPQDVGTNGASMAVAGPGGRSPDRYAETPPELNHIPSDAYNPLSVMLQRTAQECFNDIGDVLTKLADMPLGPTTNGALNGTGPHGQESPEAKEANMRKKLLLLKFAQDSRSKFIKLLVLTEWGKKAAHDVSKLIDLFAWTQEQSAHMDCLDEQLQRIKIHTNMARENNPDINTALEILSTGKASWMPALDFISPEPISSEQALKLLQHMNTSLSIRLNLHETLPRHLRNWRIHSGRATFVIPNEFEFDVISFVEDSSSQWSFIDIRLLFSPAPVITVGSPFFMTLKFKADEILGKSGLSGLFDYLQNFILTHKISVLRSQAVGLVRSGRAGSLKVEPVHRELIVQYWMNRPGKKNWIDIGVSHNRPRNGKVSWRGPPLPTLKARWFCEGQEVKDARLKFDWTDLSMERIVKQITARHTNDILRATRDGIESKLKVDLQSSPTEPADCMLKTTLGPMSNSITMSLEPVTGRYILQPANAITARAEHAFNLGREPAVIGQILIQALAQTLLTSIQGVANQLGWQPVSKQALQANVVKDAVKLDLIQYALYCPRGWSSKWALAAVIDSKGESWWVLRLSSTGSAVLYAEDIKMSRPDGSSLSINRKTLASLGRVAVQLISFRVTAQQLEREKKSCSLRYDFARTDDSAVTENIARGWALHIQTSDLLVTPSDEQPWLQSTIAVHCEGLRAEGQHVWHIATGHMVKSAAADMQKLMAASPPSSFKFSEDGCFRILLSTRFGHDVLGELRARLRDVNRLRSFATTLQKRKMRLGSSSLQRVQFEYGPSPHIAAINFASEKEFSVEISPKNPHHRVLHLLTAIANDRMPGLPATLDSSDANGLDRFCSSLILTRSMVKVLAELESRRPGNVKNPAIHVHSIFKYRITYENPVCTFDVHLEPKDDKVYWLIEDNYRTRSQDTRPTPERRPGHRRLDNLQAKLKELFGTKGEGWFGTRNGIVAELDAVPDALRKLDTHVMECMMEGGYQAPPPLEQPAQTQGQMNGVQQGNQQQINQQRIQQQQQQARQQQQQNHAQAQAQAQTQQRRQSAQQQSRGQLPNARGQQRGGGAGAGRGGRAGQSKQDVITID</sequence>
<evidence type="ECO:0000256" key="8">
    <source>
        <dbReference type="ARBA" id="ARBA00032007"/>
    </source>
</evidence>
<feature type="domain" description="Mediator complex subunit MED14 N-terminal" evidence="11">
    <location>
        <begin position="94"/>
        <end position="303"/>
    </location>
</feature>
<dbReference type="InterPro" id="IPR013947">
    <property type="entry name" value="Mediator_Med14"/>
</dbReference>
<evidence type="ECO:0000256" key="2">
    <source>
        <dbReference type="ARBA" id="ARBA00007813"/>
    </source>
</evidence>
<feature type="compositionally biased region" description="Low complexity" evidence="10">
    <location>
        <begin position="1043"/>
        <end position="1110"/>
    </location>
</feature>
<keyword evidence="7 9" id="KW-0539">Nucleus</keyword>
<feature type="compositionally biased region" description="Basic and acidic residues" evidence="10">
    <location>
        <begin position="19"/>
        <end position="29"/>
    </location>
</feature>
<evidence type="ECO:0000256" key="7">
    <source>
        <dbReference type="ARBA" id="ARBA00023242"/>
    </source>
</evidence>
<evidence type="ECO:0000313" key="13">
    <source>
        <dbReference type="Proteomes" id="UP000799423"/>
    </source>
</evidence>